<comment type="caution">
    <text evidence="1">The sequence shown here is derived from an EMBL/GenBank/DDBJ whole genome shotgun (WGS) entry which is preliminary data.</text>
</comment>
<proteinExistence type="predicted"/>
<organism evidence="1 2">
    <name type="scientific">Phakopsora pachyrhizi</name>
    <name type="common">Asian soybean rust disease fungus</name>
    <dbReference type="NCBI Taxonomy" id="170000"/>
    <lineage>
        <taxon>Eukaryota</taxon>
        <taxon>Fungi</taxon>
        <taxon>Dikarya</taxon>
        <taxon>Basidiomycota</taxon>
        <taxon>Pucciniomycotina</taxon>
        <taxon>Pucciniomycetes</taxon>
        <taxon>Pucciniales</taxon>
        <taxon>Phakopsoraceae</taxon>
        <taxon>Phakopsora</taxon>
    </lineage>
</organism>
<dbReference type="Proteomes" id="UP001153365">
    <property type="component" value="Unassembled WGS sequence"/>
</dbReference>
<evidence type="ECO:0000313" key="1">
    <source>
        <dbReference type="EMBL" id="CAH7670098.1"/>
    </source>
</evidence>
<accession>A0AAV0AMS2</accession>
<dbReference type="AlphaFoldDB" id="A0AAV0AMS2"/>
<sequence>MDSKYFKQITPGGATSNILWKCLLCNSRATTNICKHLMKDIHKAQVREVEKRNAINDIKSTSDSENDDMENYLQENNLDIEDQDKNSEKFNTLFVGTSNIASALELFTPVNEELNKLSTTGFSAFDFSIQEDVLVLPVVLLFMADSPMHAEINSAMSPNISLQPCRISVYVEKFLGRNLNGFLFQTELCSWTATKDNVYYTWEMIQRGAPKTQIQKSITELGFDGNKGTPVEVLHVVLLGVLKYLYPDLISILSIGKKDELVARLQSFDTNNLNIPSIKAKYLVQHYSSLVGKDFKILIQTAPFVIFPLIEESRHQIWISLCHLCSVIFQTHISDLQKYLSLPHYFTQDFLLRLISSNAQWINKPKFLILLHLSQSNERFGPASLFATEKFESYNGVVRQASIHSNHQSPSHDIANNFQNYSALRFCLSGGNLKAQDLNSNSYQSYHGRSIFIKIPTIQKLLGLDPQIFKAKQNFPCFKLKNQATENNHDEVPLCIKRKSPNSDWHNIQSFELDKHQKIKSKSFISV</sequence>
<protein>
    <submittedName>
        <fullName evidence="1">Uncharacterized protein</fullName>
    </submittedName>
</protein>
<dbReference type="PANTHER" id="PTHR31912">
    <property type="entry name" value="IP13529P"/>
    <property type="match status" value="1"/>
</dbReference>
<name>A0AAV0AMS2_PHAPC</name>
<reference evidence="1" key="1">
    <citation type="submission" date="2022-06" db="EMBL/GenBank/DDBJ databases">
        <authorList>
            <consortium name="SYNGENTA / RWTH Aachen University"/>
        </authorList>
    </citation>
    <scope>NUCLEOTIDE SEQUENCE</scope>
</reference>
<gene>
    <name evidence="1" type="ORF">PPACK8108_LOCUS4785</name>
</gene>
<keyword evidence="2" id="KW-1185">Reference proteome</keyword>
<evidence type="ECO:0000313" key="2">
    <source>
        <dbReference type="Proteomes" id="UP001153365"/>
    </source>
</evidence>
<dbReference type="PANTHER" id="PTHR31912:SF34">
    <property type="entry name" value="NOTOCHORD-RELATED PROTEIN"/>
    <property type="match status" value="1"/>
</dbReference>
<dbReference type="EMBL" id="CALTRL010000930">
    <property type="protein sequence ID" value="CAH7670098.1"/>
    <property type="molecule type" value="Genomic_DNA"/>
</dbReference>